<proteinExistence type="predicted"/>
<dbReference type="EMBL" id="VSSQ01027922">
    <property type="protein sequence ID" value="MPM77401.1"/>
    <property type="molecule type" value="Genomic_DNA"/>
</dbReference>
<gene>
    <name evidence="1" type="ORF">SDC9_124404</name>
</gene>
<organism evidence="1">
    <name type="scientific">bioreactor metagenome</name>
    <dbReference type="NCBI Taxonomy" id="1076179"/>
    <lineage>
        <taxon>unclassified sequences</taxon>
        <taxon>metagenomes</taxon>
        <taxon>ecological metagenomes</taxon>
    </lineage>
</organism>
<evidence type="ECO:0000313" key="1">
    <source>
        <dbReference type="EMBL" id="MPM77401.1"/>
    </source>
</evidence>
<dbReference type="AlphaFoldDB" id="A0A645CKB6"/>
<name>A0A645CKB6_9ZZZZ</name>
<accession>A0A645CKB6</accession>
<reference evidence="1" key="1">
    <citation type="submission" date="2019-08" db="EMBL/GenBank/DDBJ databases">
        <authorList>
            <person name="Kucharzyk K."/>
            <person name="Murdoch R.W."/>
            <person name="Higgins S."/>
            <person name="Loffler F."/>
        </authorList>
    </citation>
    <scope>NUCLEOTIDE SEQUENCE</scope>
</reference>
<protein>
    <submittedName>
        <fullName evidence="1">Uncharacterized protein</fullName>
    </submittedName>
</protein>
<comment type="caution">
    <text evidence="1">The sequence shown here is derived from an EMBL/GenBank/DDBJ whole genome shotgun (WGS) entry which is preliminary data.</text>
</comment>
<sequence length="161" mass="17741">MTADSAGVTDIMSALQLSKASVYSCLPYKEIAFNLPEEQRSSNADRHRVYRKRKKAVEALNAAPTSLNLWKAIIVFEGYPFTTSGRGSREGVRFKYRVTTGGPSGKQYSGDSVEGYGNEILIEDHGKSIILSSVDYALKIALEGEVTGPKQLKIYRCGFIH</sequence>